<evidence type="ECO:0000256" key="5">
    <source>
        <dbReference type="ARBA" id="ARBA00022840"/>
    </source>
</evidence>
<dbReference type="GO" id="GO:0005634">
    <property type="term" value="C:nucleus"/>
    <property type="evidence" value="ECO:0007669"/>
    <property type="project" value="TreeGrafter"/>
</dbReference>
<dbReference type="Proteomes" id="UP000594261">
    <property type="component" value="Chromosome 1"/>
</dbReference>
<evidence type="ECO:0000256" key="2">
    <source>
        <dbReference type="ARBA" id="ARBA00022679"/>
    </source>
</evidence>
<dbReference type="GO" id="GO:0005524">
    <property type="term" value="F:ATP binding"/>
    <property type="evidence" value="ECO:0007669"/>
    <property type="project" value="UniProtKB-KW"/>
</dbReference>
<reference evidence="7" key="2">
    <citation type="submission" date="2021-01" db="UniProtKB">
        <authorList>
            <consortium name="EnsemblPlants"/>
        </authorList>
    </citation>
    <scope>IDENTIFICATION</scope>
</reference>
<dbReference type="PANTHER" id="PTHR22974">
    <property type="entry name" value="MIXED LINEAGE PROTEIN KINASE"/>
    <property type="match status" value="1"/>
</dbReference>
<sequence length="453" mass="50867">MSEDMLLHFSSNSSNQSDQSLPTKMAKLEARMIGKASSAPQPQQQQQQPVLPPQQQQQQPAWQSVSSAATAKFGGGIDGLAASLSSSDSDDDDNGGEFLILANTQKRQKLKEDDDSNVFERVENGGKFLIQANTQKHRKLQEDDNSTVFENVEAMGDGRQMVVENVESKANSDLNRKKQGRGRGHSVSGRGRGSRANDQTKSQISSSTCSPSNGQLENSYHKDGKPKEQFWSENRSPLEEEVASLRAKVAALEEELRKSHQEATDYQNLCRQLEKELKDLKDHEQQMKPKRIKIISDLLISVSKAERQEARMKVRQDSLRLGNVGVIRAGTVISETWEEGQVLKDLNSHLNGPFTTLKASSIPFPPDTQQTVRHHPPYNNITMTPEVTRPTIQQIHYPLRHHPTNTKQAKDHTPHLISQRTVKEEMIYRFPTPFAHKAPLKDNKMSFPKVINS</sequence>
<name>A0A7N2KMZ8_QUELO</name>
<keyword evidence="1" id="KW-0723">Serine/threonine-protein kinase</keyword>
<dbReference type="Gramene" id="QL01p018814:mrna">
    <property type="protein sequence ID" value="QL01p018814:mrna"/>
    <property type="gene ID" value="QL01p018814"/>
</dbReference>
<feature type="compositionally biased region" description="Low complexity" evidence="6">
    <location>
        <begin position="36"/>
        <end position="69"/>
    </location>
</feature>
<keyword evidence="8" id="KW-1185">Reference proteome</keyword>
<evidence type="ECO:0000256" key="6">
    <source>
        <dbReference type="SAM" id="MobiDB-lite"/>
    </source>
</evidence>
<dbReference type="GO" id="GO:0035556">
    <property type="term" value="P:intracellular signal transduction"/>
    <property type="evidence" value="ECO:0007669"/>
    <property type="project" value="TreeGrafter"/>
</dbReference>
<keyword evidence="5" id="KW-0067">ATP-binding</keyword>
<dbReference type="AlphaFoldDB" id="A0A7N2KMZ8"/>
<keyword evidence="3" id="KW-0547">Nucleotide-binding</keyword>
<evidence type="ECO:0000313" key="7">
    <source>
        <dbReference type="EnsemblPlants" id="QL01p018814:mrna"/>
    </source>
</evidence>
<evidence type="ECO:0000256" key="1">
    <source>
        <dbReference type="ARBA" id="ARBA00022527"/>
    </source>
</evidence>
<organism evidence="7 8">
    <name type="scientific">Quercus lobata</name>
    <name type="common">Valley oak</name>
    <dbReference type="NCBI Taxonomy" id="97700"/>
    <lineage>
        <taxon>Eukaryota</taxon>
        <taxon>Viridiplantae</taxon>
        <taxon>Streptophyta</taxon>
        <taxon>Embryophyta</taxon>
        <taxon>Tracheophyta</taxon>
        <taxon>Spermatophyta</taxon>
        <taxon>Magnoliopsida</taxon>
        <taxon>eudicotyledons</taxon>
        <taxon>Gunneridae</taxon>
        <taxon>Pentapetalae</taxon>
        <taxon>rosids</taxon>
        <taxon>fabids</taxon>
        <taxon>Fagales</taxon>
        <taxon>Fagaceae</taxon>
        <taxon>Quercus</taxon>
    </lineage>
</organism>
<feature type="compositionally biased region" description="Low complexity" evidence="6">
    <location>
        <begin position="10"/>
        <end position="20"/>
    </location>
</feature>
<evidence type="ECO:0000256" key="4">
    <source>
        <dbReference type="ARBA" id="ARBA00022777"/>
    </source>
</evidence>
<feature type="compositionally biased region" description="Polar residues" evidence="6">
    <location>
        <begin position="196"/>
        <end position="218"/>
    </location>
</feature>
<dbReference type="InParanoid" id="A0A7N2KMZ8"/>
<dbReference type="EMBL" id="LRBV02000001">
    <property type="status" value="NOT_ANNOTATED_CDS"/>
    <property type="molecule type" value="Genomic_DNA"/>
</dbReference>
<dbReference type="GO" id="GO:0004674">
    <property type="term" value="F:protein serine/threonine kinase activity"/>
    <property type="evidence" value="ECO:0007669"/>
    <property type="project" value="UniProtKB-KW"/>
</dbReference>
<proteinExistence type="predicted"/>
<feature type="compositionally biased region" description="Basic and acidic residues" evidence="6">
    <location>
        <begin position="219"/>
        <end position="230"/>
    </location>
</feature>
<dbReference type="PANTHER" id="PTHR22974:SF23">
    <property type="entry name" value="TOUSLED-LIKE KINASE, ISOFORM G"/>
    <property type="match status" value="1"/>
</dbReference>
<protein>
    <submittedName>
        <fullName evidence="7">Uncharacterized protein</fullName>
    </submittedName>
</protein>
<keyword evidence="2" id="KW-0808">Transferase</keyword>
<feature type="region of interest" description="Disordered" evidence="6">
    <location>
        <begin position="1"/>
        <end position="97"/>
    </location>
</feature>
<evidence type="ECO:0000256" key="3">
    <source>
        <dbReference type="ARBA" id="ARBA00022741"/>
    </source>
</evidence>
<evidence type="ECO:0000313" key="8">
    <source>
        <dbReference type="Proteomes" id="UP000594261"/>
    </source>
</evidence>
<reference evidence="7 8" key="1">
    <citation type="journal article" date="2016" name="G3 (Bethesda)">
        <title>First Draft Assembly and Annotation of the Genome of a California Endemic Oak Quercus lobata Nee (Fagaceae).</title>
        <authorList>
            <person name="Sork V.L."/>
            <person name="Fitz-Gibbon S.T."/>
            <person name="Puiu D."/>
            <person name="Crepeau M."/>
            <person name="Gugger P.F."/>
            <person name="Sherman R."/>
            <person name="Stevens K."/>
            <person name="Langley C.H."/>
            <person name="Pellegrini M."/>
            <person name="Salzberg S.L."/>
        </authorList>
    </citation>
    <scope>NUCLEOTIDE SEQUENCE [LARGE SCALE GENOMIC DNA]</scope>
    <source>
        <strain evidence="7 8">cv. SW786</strain>
    </source>
</reference>
<dbReference type="GO" id="GO:0007059">
    <property type="term" value="P:chromosome segregation"/>
    <property type="evidence" value="ECO:0007669"/>
    <property type="project" value="TreeGrafter"/>
</dbReference>
<feature type="region of interest" description="Disordered" evidence="6">
    <location>
        <begin position="169"/>
        <end position="236"/>
    </location>
</feature>
<dbReference type="EnsemblPlants" id="QL01p018814:mrna">
    <property type="protein sequence ID" value="QL01p018814:mrna"/>
    <property type="gene ID" value="QL01p018814"/>
</dbReference>
<accession>A0A7N2KMZ8</accession>
<keyword evidence="4" id="KW-0418">Kinase</keyword>
<dbReference type="OMA" id="KEQFRID"/>